<evidence type="ECO:0000313" key="2">
    <source>
        <dbReference type="Proteomes" id="UP001630127"/>
    </source>
</evidence>
<reference evidence="1 2" key="1">
    <citation type="submission" date="2024-11" db="EMBL/GenBank/DDBJ databases">
        <title>A near-complete genome assembly of Cinchona calisaya.</title>
        <authorList>
            <person name="Lian D.C."/>
            <person name="Zhao X.W."/>
            <person name="Wei L."/>
        </authorList>
    </citation>
    <scope>NUCLEOTIDE SEQUENCE [LARGE SCALE GENOMIC DNA]</scope>
    <source>
        <tissue evidence="1">Nenye</tissue>
    </source>
</reference>
<accession>A0ABD2ZND4</accession>
<dbReference type="EMBL" id="JBJUIK010000008">
    <property type="protein sequence ID" value="KAL3520824.1"/>
    <property type="molecule type" value="Genomic_DNA"/>
</dbReference>
<evidence type="ECO:0000313" key="1">
    <source>
        <dbReference type="EMBL" id="KAL3520824.1"/>
    </source>
</evidence>
<dbReference type="Proteomes" id="UP001630127">
    <property type="component" value="Unassembled WGS sequence"/>
</dbReference>
<dbReference type="AlphaFoldDB" id="A0ABD2ZND4"/>
<comment type="caution">
    <text evidence="1">The sequence shown here is derived from an EMBL/GenBank/DDBJ whole genome shotgun (WGS) entry which is preliminary data.</text>
</comment>
<protein>
    <submittedName>
        <fullName evidence="1">Uncharacterized protein</fullName>
    </submittedName>
</protein>
<gene>
    <name evidence="1" type="ORF">ACH5RR_018973</name>
</gene>
<sequence>MVSKTKRQTLMVNNNNLVVASSTSNAEIDGDANNYKLSDDEDTRWLGCMSRPKRSQLLYTFMNEFMSPHKTANGWISPLMGYCQLAQAMKIVR</sequence>
<name>A0ABD2ZND4_9GENT</name>
<organism evidence="1 2">
    <name type="scientific">Cinchona calisaya</name>
    <dbReference type="NCBI Taxonomy" id="153742"/>
    <lineage>
        <taxon>Eukaryota</taxon>
        <taxon>Viridiplantae</taxon>
        <taxon>Streptophyta</taxon>
        <taxon>Embryophyta</taxon>
        <taxon>Tracheophyta</taxon>
        <taxon>Spermatophyta</taxon>
        <taxon>Magnoliopsida</taxon>
        <taxon>eudicotyledons</taxon>
        <taxon>Gunneridae</taxon>
        <taxon>Pentapetalae</taxon>
        <taxon>asterids</taxon>
        <taxon>lamiids</taxon>
        <taxon>Gentianales</taxon>
        <taxon>Rubiaceae</taxon>
        <taxon>Cinchonoideae</taxon>
        <taxon>Cinchoneae</taxon>
        <taxon>Cinchona</taxon>
    </lineage>
</organism>
<keyword evidence="2" id="KW-1185">Reference proteome</keyword>
<proteinExistence type="predicted"/>